<feature type="compositionally biased region" description="Polar residues" evidence="1">
    <location>
        <begin position="181"/>
        <end position="190"/>
    </location>
</feature>
<dbReference type="AlphaFoldDB" id="A0AA47M141"/>
<organism evidence="2 3">
    <name type="scientific">Merluccius polli</name>
    <name type="common">Benguela hake</name>
    <name type="synonym">Merluccius cadenati</name>
    <dbReference type="NCBI Taxonomy" id="89951"/>
    <lineage>
        <taxon>Eukaryota</taxon>
        <taxon>Metazoa</taxon>
        <taxon>Chordata</taxon>
        <taxon>Craniata</taxon>
        <taxon>Vertebrata</taxon>
        <taxon>Euteleostomi</taxon>
        <taxon>Actinopterygii</taxon>
        <taxon>Neopterygii</taxon>
        <taxon>Teleostei</taxon>
        <taxon>Neoteleostei</taxon>
        <taxon>Acanthomorphata</taxon>
        <taxon>Zeiogadaria</taxon>
        <taxon>Gadariae</taxon>
        <taxon>Gadiformes</taxon>
        <taxon>Gadoidei</taxon>
        <taxon>Merlucciidae</taxon>
        <taxon>Merluccius</taxon>
    </lineage>
</organism>
<feature type="region of interest" description="Disordered" evidence="1">
    <location>
        <begin position="178"/>
        <end position="206"/>
    </location>
</feature>
<keyword evidence="3" id="KW-1185">Reference proteome</keyword>
<feature type="compositionally biased region" description="Basic and acidic residues" evidence="1">
    <location>
        <begin position="195"/>
        <end position="206"/>
    </location>
</feature>
<accession>A0AA47M141</accession>
<sequence length="434" mass="49584">MADNMIPAPEGMQMSGDLAKNWEVFCADFEDFVLAAGINEKTEEVQAASLRRLMGNECRHIYMHNVPSDDAQKNDPAAILDALGEYFKPAKNVIYERYKFGCCKRETDEPIDSFLTRLREGAASCEYRGLKDEMIRDRLVLGVASENTRRRLLRERELTLSAAVEKCRLAELTEKRMKTMESPQVQTDSVNAADKQNERRKTQDRRGRDLQFACKYCGNSHKRGREQCPAYGKTCRACDVANHFAKVCQASNKIKKVNVLEDVEQGDTDADDMFLATECISNVKSKGLKWFVHLRLNKKKQACQLDTGATFNVMSSKIKEKLVQTPHMCVMQCLPPRQRMDQAQHLNVTSFRFRQIAQHTGTDDVLQELKTVILDGWPDFKEDTPLAVRDYWPFWDELTAKWCAIQRTVHHYGWPSSTGATRPQRGWTAAPLNA</sequence>
<evidence type="ECO:0000256" key="1">
    <source>
        <dbReference type="SAM" id="MobiDB-lite"/>
    </source>
</evidence>
<gene>
    <name evidence="2" type="ORF">N1851_033648</name>
</gene>
<dbReference type="PANTHER" id="PTHR33198">
    <property type="entry name" value="ANK_REP_REGION DOMAIN-CONTAINING PROTEIN-RELATED"/>
    <property type="match status" value="1"/>
</dbReference>
<dbReference type="Proteomes" id="UP001174136">
    <property type="component" value="Unassembled WGS sequence"/>
</dbReference>
<reference evidence="2" key="1">
    <citation type="journal article" date="2023" name="Front. Mar. Sci.">
        <title>A new Merluccius polli reference genome to investigate the effects of global change in West African waters.</title>
        <authorList>
            <person name="Mateo J.L."/>
            <person name="Blanco-Fernandez C."/>
            <person name="Garcia-Vazquez E."/>
            <person name="Machado-Schiaffino G."/>
        </authorList>
    </citation>
    <scope>NUCLEOTIDE SEQUENCE</scope>
    <source>
        <strain evidence="2">C29</strain>
        <tissue evidence="2">Fin</tissue>
    </source>
</reference>
<protein>
    <submittedName>
        <fullName evidence="2">Uncharacterized protein</fullName>
    </submittedName>
</protein>
<proteinExistence type="predicted"/>
<comment type="caution">
    <text evidence="2">The sequence shown here is derived from an EMBL/GenBank/DDBJ whole genome shotgun (WGS) entry which is preliminary data.</text>
</comment>
<evidence type="ECO:0000313" key="2">
    <source>
        <dbReference type="EMBL" id="KAK0131642.1"/>
    </source>
</evidence>
<evidence type="ECO:0000313" key="3">
    <source>
        <dbReference type="Proteomes" id="UP001174136"/>
    </source>
</evidence>
<dbReference type="EMBL" id="JAOPHQ010006428">
    <property type="protein sequence ID" value="KAK0131642.1"/>
    <property type="molecule type" value="Genomic_DNA"/>
</dbReference>
<dbReference type="PANTHER" id="PTHR33198:SF19">
    <property type="entry name" value="CCHC-TYPE DOMAIN-CONTAINING PROTEIN"/>
    <property type="match status" value="1"/>
</dbReference>
<name>A0AA47M141_MERPO</name>